<dbReference type="GeneID" id="28987217"/>
<sequence>MSGAKSSPPAPDGCSASVAIPAIPLTAEIIHIVLWKLKPCATDAEADAAKESIKQLLKVPGPLSMHIGPPEIEARTQGWNWGLYSVFEDRAALDKYAVSDAHMDCVRDHVRPHMAEVMAYDWEISDKTGY</sequence>
<accession>A0A0J0XPQ1</accession>
<dbReference type="SUPFAM" id="SSF54909">
    <property type="entry name" value="Dimeric alpha+beta barrel"/>
    <property type="match status" value="1"/>
</dbReference>
<dbReference type="PANTHER" id="PTHR33178:SF19">
    <property type="entry name" value="STRESS-RESPONSE A_B BARREL DOMAIN-CONTAINING PROTEIN"/>
    <property type="match status" value="1"/>
</dbReference>
<dbReference type="InterPro" id="IPR013097">
    <property type="entry name" value="Dabb"/>
</dbReference>
<dbReference type="SMART" id="SM00886">
    <property type="entry name" value="Dabb"/>
    <property type="match status" value="1"/>
</dbReference>
<reference evidence="3 4" key="1">
    <citation type="submission" date="2015-03" db="EMBL/GenBank/DDBJ databases">
        <title>Genomics and transcriptomics of the oil-accumulating basidiomycete yeast T. oleaginosus allow insights into substrate utilization and the diverse evolutionary trajectories of mating systems in fungi.</title>
        <authorList>
            <consortium name="DOE Joint Genome Institute"/>
            <person name="Kourist R."/>
            <person name="Kracht O."/>
            <person name="Bracharz F."/>
            <person name="Lipzen A."/>
            <person name="Nolan M."/>
            <person name="Ohm R."/>
            <person name="Grigoriev I."/>
            <person name="Sun S."/>
            <person name="Heitman J."/>
            <person name="Bruck T."/>
            <person name="Nowrousian M."/>
        </authorList>
    </citation>
    <scope>NUCLEOTIDE SEQUENCE [LARGE SCALE GENOMIC DNA]</scope>
    <source>
        <strain evidence="3 4">IBC0246</strain>
    </source>
</reference>
<gene>
    <name evidence="3" type="ORF">CC85DRAFT_327741</name>
</gene>
<evidence type="ECO:0000256" key="1">
    <source>
        <dbReference type="ARBA" id="ARBA00011738"/>
    </source>
</evidence>
<dbReference type="RefSeq" id="XP_018279533.1">
    <property type="nucleotide sequence ID" value="XM_018426614.1"/>
</dbReference>
<comment type="subunit">
    <text evidence="1">Homodimer.</text>
</comment>
<evidence type="ECO:0000313" key="3">
    <source>
        <dbReference type="EMBL" id="KLT43042.1"/>
    </source>
</evidence>
<proteinExistence type="predicted"/>
<dbReference type="PANTHER" id="PTHR33178">
    <property type="match status" value="1"/>
</dbReference>
<dbReference type="EMBL" id="KQ087199">
    <property type="protein sequence ID" value="KLT43042.1"/>
    <property type="molecule type" value="Genomic_DNA"/>
</dbReference>
<dbReference type="InterPro" id="IPR044662">
    <property type="entry name" value="HS1/DABB1-like"/>
</dbReference>
<dbReference type="AlphaFoldDB" id="A0A0J0XPQ1"/>
<keyword evidence="4" id="KW-1185">Reference proteome</keyword>
<protein>
    <submittedName>
        <fullName evidence="3">Dabb-domain-containing protein</fullName>
    </submittedName>
</protein>
<dbReference type="InterPro" id="IPR011008">
    <property type="entry name" value="Dimeric_a/b-barrel"/>
</dbReference>
<feature type="domain" description="Stress-response A/B barrel" evidence="2">
    <location>
        <begin position="29"/>
        <end position="122"/>
    </location>
</feature>
<dbReference type="STRING" id="879819.A0A0J0XPQ1"/>
<evidence type="ECO:0000313" key="4">
    <source>
        <dbReference type="Proteomes" id="UP000053611"/>
    </source>
</evidence>
<evidence type="ECO:0000259" key="2">
    <source>
        <dbReference type="PROSITE" id="PS51502"/>
    </source>
</evidence>
<dbReference type="Pfam" id="PF07876">
    <property type="entry name" value="Dabb"/>
    <property type="match status" value="1"/>
</dbReference>
<dbReference type="PROSITE" id="PS51502">
    <property type="entry name" value="S_R_A_B_BARREL"/>
    <property type="match status" value="1"/>
</dbReference>
<organism evidence="3 4">
    <name type="scientific">Cutaneotrichosporon oleaginosum</name>
    <dbReference type="NCBI Taxonomy" id="879819"/>
    <lineage>
        <taxon>Eukaryota</taxon>
        <taxon>Fungi</taxon>
        <taxon>Dikarya</taxon>
        <taxon>Basidiomycota</taxon>
        <taxon>Agaricomycotina</taxon>
        <taxon>Tremellomycetes</taxon>
        <taxon>Trichosporonales</taxon>
        <taxon>Trichosporonaceae</taxon>
        <taxon>Cutaneotrichosporon</taxon>
    </lineage>
</organism>
<name>A0A0J0XPQ1_9TREE</name>
<dbReference type="Proteomes" id="UP000053611">
    <property type="component" value="Unassembled WGS sequence"/>
</dbReference>
<dbReference type="OrthoDB" id="42919at2759"/>
<dbReference type="Gene3D" id="3.30.70.100">
    <property type="match status" value="1"/>
</dbReference>